<dbReference type="PATRIC" id="fig|401562.4.peg.2119"/>
<evidence type="ECO:0000256" key="2">
    <source>
        <dbReference type="SAM" id="MobiDB-lite"/>
    </source>
</evidence>
<accession>A0A175RRB0</accession>
<dbReference type="InterPro" id="IPR014730">
    <property type="entry name" value="ETF_a/b_N"/>
</dbReference>
<evidence type="ECO:0000313" key="4">
    <source>
        <dbReference type="EMBL" id="KTR05402.1"/>
    </source>
</evidence>
<dbReference type="AlphaFoldDB" id="A0A175RRB0"/>
<dbReference type="Proteomes" id="UP000078529">
    <property type="component" value="Unassembled WGS sequence"/>
</dbReference>
<sequence>MKIAILLSASLHPVSQRPALSRIEAQAVAMALDLGGDIVGFHAGPDCVAAASALGHGLPRLVHLRTQPTADPVLPLVAELQRFQPDLVLAGPRSVGADETGLVPYRLADALGWPILADAVSVERMSDGFKVASALPKGERLICKETGSLVLTLHPAAPPPRAYAYAQERRGLIETRSIEAELDTSPRPLERPMRQRAKVKASATGGSAADRLKAATEIAASTGGELLVDPEPEMAARAILRHLRAIGALPAVKDSSAT</sequence>
<keyword evidence="1" id="KW-0249">Electron transport</keyword>
<dbReference type="RefSeq" id="WP_058600475.1">
    <property type="nucleotide sequence ID" value="NZ_LDQA01000025.1"/>
</dbReference>
<evidence type="ECO:0000256" key="1">
    <source>
        <dbReference type="ARBA" id="ARBA00022982"/>
    </source>
</evidence>
<organism evidence="4 5">
    <name type="scientific">Aureimonas ureilytica</name>
    <dbReference type="NCBI Taxonomy" id="401562"/>
    <lineage>
        <taxon>Bacteria</taxon>
        <taxon>Pseudomonadati</taxon>
        <taxon>Pseudomonadota</taxon>
        <taxon>Alphaproteobacteria</taxon>
        <taxon>Hyphomicrobiales</taxon>
        <taxon>Aurantimonadaceae</taxon>
        <taxon>Aureimonas</taxon>
    </lineage>
</organism>
<keyword evidence="1" id="KW-0813">Transport</keyword>
<feature type="domain" description="Electron transfer flavoprotein alpha/beta-subunit N-terminal" evidence="3">
    <location>
        <begin position="19"/>
        <end position="164"/>
    </location>
</feature>
<reference evidence="4 5" key="1">
    <citation type="journal article" date="2016" name="Front. Microbiol.">
        <title>Genomic Resource of Rice Seed Associated Bacteria.</title>
        <authorList>
            <person name="Midha S."/>
            <person name="Bansal K."/>
            <person name="Sharma S."/>
            <person name="Kumar N."/>
            <person name="Patil P.P."/>
            <person name="Chaudhry V."/>
            <person name="Patil P.B."/>
        </authorList>
    </citation>
    <scope>NUCLEOTIDE SEQUENCE [LARGE SCALE GENOMIC DNA]</scope>
    <source>
        <strain evidence="4 5">NS365</strain>
    </source>
</reference>
<feature type="region of interest" description="Disordered" evidence="2">
    <location>
        <begin position="182"/>
        <end position="208"/>
    </location>
</feature>
<dbReference type="InterPro" id="IPR014729">
    <property type="entry name" value="Rossmann-like_a/b/a_fold"/>
</dbReference>
<dbReference type="EMBL" id="LDQA01000025">
    <property type="protein sequence ID" value="KTR05402.1"/>
    <property type="molecule type" value="Genomic_DNA"/>
</dbReference>
<keyword evidence="5" id="KW-1185">Reference proteome</keyword>
<dbReference type="Gene3D" id="3.40.50.620">
    <property type="entry name" value="HUPs"/>
    <property type="match status" value="1"/>
</dbReference>
<protein>
    <recommendedName>
        <fullName evidence="3">Electron transfer flavoprotein alpha/beta-subunit N-terminal domain-containing protein</fullName>
    </recommendedName>
</protein>
<evidence type="ECO:0000313" key="5">
    <source>
        <dbReference type="Proteomes" id="UP000078529"/>
    </source>
</evidence>
<dbReference type="Pfam" id="PF01012">
    <property type="entry name" value="ETF"/>
    <property type="match status" value="1"/>
</dbReference>
<name>A0A175RRB0_9HYPH</name>
<comment type="caution">
    <text evidence="4">The sequence shown here is derived from an EMBL/GenBank/DDBJ whole genome shotgun (WGS) entry which is preliminary data.</text>
</comment>
<gene>
    <name evidence="4" type="ORF">NS365_11735</name>
</gene>
<dbReference type="SUPFAM" id="SSF52402">
    <property type="entry name" value="Adenine nucleotide alpha hydrolases-like"/>
    <property type="match status" value="1"/>
</dbReference>
<evidence type="ECO:0000259" key="3">
    <source>
        <dbReference type="Pfam" id="PF01012"/>
    </source>
</evidence>
<proteinExistence type="predicted"/>